<evidence type="ECO:0000313" key="12">
    <source>
        <dbReference type="Proteomes" id="UP000008206"/>
    </source>
</evidence>
<evidence type="ECO:0000313" key="11">
    <source>
        <dbReference type="EMBL" id="ADN18039.1"/>
    </source>
</evidence>
<keyword evidence="6" id="KW-0472">Membrane</keyword>
<keyword evidence="3" id="KW-0964">Secreted</keyword>
<dbReference type="SUPFAM" id="SSF49313">
    <property type="entry name" value="Cadherin-like"/>
    <property type="match status" value="3"/>
</dbReference>
<protein>
    <submittedName>
        <fullName evidence="11">Na-Ca exchanger/integrin-beta4</fullName>
    </submittedName>
</protein>
<evidence type="ECO:0000256" key="6">
    <source>
        <dbReference type="ARBA" id="ARBA00022989"/>
    </source>
</evidence>
<evidence type="ECO:0000256" key="7">
    <source>
        <dbReference type="ARBA" id="ARBA00023180"/>
    </source>
</evidence>
<comment type="subcellular location">
    <subcellularLocation>
        <location evidence="1">Membrane</location>
        <topology evidence="1">Single-pass membrane protein</topology>
    </subcellularLocation>
    <subcellularLocation>
        <location evidence="2">Secreted</location>
    </subcellularLocation>
</comment>
<keyword evidence="11" id="KW-0614">Plasmid</keyword>
<feature type="domain" description="VWFD" evidence="10">
    <location>
        <begin position="983"/>
        <end position="1180"/>
    </location>
</feature>
<dbReference type="InterPro" id="IPR015919">
    <property type="entry name" value="Cadherin-like_sf"/>
</dbReference>
<dbReference type="SMART" id="SM00237">
    <property type="entry name" value="Calx_beta"/>
    <property type="match status" value="1"/>
</dbReference>
<dbReference type="SMART" id="SM00112">
    <property type="entry name" value="CA"/>
    <property type="match status" value="2"/>
</dbReference>
<dbReference type="PROSITE" id="PS51233">
    <property type="entry name" value="VWFD"/>
    <property type="match status" value="1"/>
</dbReference>
<evidence type="ECO:0000256" key="2">
    <source>
        <dbReference type="ARBA" id="ARBA00004613"/>
    </source>
</evidence>
<dbReference type="PROSITE" id="PS50268">
    <property type="entry name" value="CADHERIN_2"/>
    <property type="match status" value="3"/>
</dbReference>
<keyword evidence="12" id="KW-1185">Reference proteome</keyword>
<evidence type="ECO:0000259" key="10">
    <source>
        <dbReference type="PROSITE" id="PS51233"/>
    </source>
</evidence>
<dbReference type="InterPro" id="IPR018511">
    <property type="entry name" value="Hemolysin-typ_Ca-bd_CS"/>
</dbReference>
<dbReference type="HOGENOM" id="CLU_246527_0_0_3"/>
<organism evidence="11 12">
    <name type="scientific">Gloeothece verrucosa (strain PCC 7822)</name>
    <name type="common">Cyanothece sp. (strain PCC 7822)</name>
    <dbReference type="NCBI Taxonomy" id="497965"/>
    <lineage>
        <taxon>Bacteria</taxon>
        <taxon>Bacillati</taxon>
        <taxon>Cyanobacteriota</taxon>
        <taxon>Cyanophyceae</taxon>
        <taxon>Oscillatoriophycideae</taxon>
        <taxon>Chroococcales</taxon>
        <taxon>Aphanothecaceae</taxon>
        <taxon>Gloeothece</taxon>
        <taxon>Gloeothece verrucosa</taxon>
    </lineage>
</organism>
<dbReference type="CDD" id="cd00198">
    <property type="entry name" value="vWFA"/>
    <property type="match status" value="1"/>
</dbReference>
<dbReference type="InterPro" id="IPR048165">
    <property type="entry name" value="Bluetail_dom"/>
</dbReference>
<dbReference type="Pfam" id="PF25106">
    <property type="entry name" value="VWA_4"/>
    <property type="match status" value="1"/>
</dbReference>
<dbReference type="InterPro" id="IPR056861">
    <property type="entry name" value="HMCN1-like_VWA"/>
</dbReference>
<dbReference type="Pfam" id="PF03160">
    <property type="entry name" value="Calx-beta"/>
    <property type="match status" value="1"/>
</dbReference>
<dbReference type="PANTHER" id="PTHR24028:SF328">
    <property type="entry name" value="CADHERIN-3"/>
    <property type="match status" value="1"/>
</dbReference>
<dbReference type="InterPro" id="IPR003644">
    <property type="entry name" value="Calx_beta"/>
</dbReference>
<dbReference type="Gene3D" id="2.150.10.10">
    <property type="entry name" value="Serralysin-like metalloprotease, C-terminal"/>
    <property type="match status" value="1"/>
</dbReference>
<dbReference type="InterPro" id="IPR001846">
    <property type="entry name" value="VWF_type-D"/>
</dbReference>
<sequence length="1547" mass="165480">MADLTAKEVTNLYLYGTTNTPTNLVDDALIRTNPLPANVSVSVSKQDFMAGAGRFALGAQFELIKKFFDPGFLTPSVNPGRYTKKQLADIFGLEFFGWNMRQLAYQDNTDDYAERVYVYNSQSFQISDDAVFVVEANGSKRIENFYVEFNKGVPENFDFEGGGFIAFIGNPSLQNQIDPSRIGRKVDIVFTGSLTGITYDLTSFNNDRVKISSWKGISPLKLISDIDKLSKDLFNSGVTKFLDGNKPIIYGTNKGDTLSVLDIGDSSLYPTLAPYSVNGGVLIGGDGNDRLLGVPLSVNDADKFYGGKGNDELLGFDGDDTLSGGAGNDTIDGGDGTDTAIYSGNYADYKLTLSKADFKTVTITHDGGTQEDGIDTLTNVEFAQFKDKKVPLKGLDLAFVIDTTGSMLDDIDAVKASTSEIINNIFDGSFPFARVAVVGYNDPSTETILSFTDQDKIEDRKNAALNAINSISVGGGGDFPEAVNAGLIRALSGGAGQWNKQAVSRSIILFGDAPAKDTELESQVIELAEQVGISGLNGVIIGEDSSTSADFESLATQTGGKTFNAKDASQVVSVILDTIDDAKKAPIAFKDNINTDAGNIFTIDVLSNDSDPNGDPLTITKIQNQDLTLGQQIILASGAIVTFNFDSSISYNPNGKFDFLNPGETTTDDFNYTIADVTGKTDTAKVSVTLFDTISNSNIAENQPINTVIGDFTTTYPAQGKTFTYSLVADEDATSSSLFSINNNQLKTNAIFDFEFKNSYTLKIKATDQNGVSVEKQLTIRIGDVNDNPTDITLSKINIAENENVGMTVGNFSSTDPDNANTFTYSLVSGTGDTDNTQFTIVGNELKVNAKFDYETKNSYSIRVKTTDQGGLSAEKSFTIAVTDVNEAPTDIILTPQPAGGNLPIGTVFGNFSSQDPDNGNTFTYSLVRGLGDTNNDLFTIVDNQLKTNAPLNTKDAFNYSILVRTTDQGGLSFDKKIEIKKIKGVGWGDVHFVTFDGLSYDLQSGGEFILVKSTVDDWEIQTRQELLINNPSVSVTTAFATKIDGHKVVFDLDYEGNKRLKVDGNSVILSSSQSLTIGNSLIERKNNVYTFTYAGLDGIRATADDDQLIASDYGGSIDINVFPSNGRATLLQGLLGNADGISSNDFALRDGTLLNTNPSWGEINGRYAFEWSVREGESLFETPVLPVTLPSRLTLENFTQQQIQAATNAAIKVGIPDKVLNAVVLDFLITKDEFFINSAAEIFSPKLSITSSSIAEGDNGSQTVRLLVELSTASTRTVTVDYATQDGTELNKALAGEDYTAANGKLTFLPGTTALTLDLSVSSDTTVESDETFFANLTNLNGAIFATSQSTINILNDDLTLAPTFAGTNGNDDFTGGNGNDIINGEGGDDSLNGAGGNDTLNGGSGQDVLTGGDGADTFVYNNFTDSLFANPDRIRSFNPTQGDRIDLANIPTATYNAGLIPAANLTSAVNAAYADADPTTPGEQALGVNQAVFFSFGASSKSRRTYLAVNDTTSSFNANTDLFIEVTGQVGTLAQGSLRSNRYFV</sequence>
<evidence type="ECO:0000256" key="4">
    <source>
        <dbReference type="ARBA" id="ARBA00022692"/>
    </source>
</evidence>
<evidence type="ECO:0000256" key="3">
    <source>
        <dbReference type="ARBA" id="ARBA00022525"/>
    </source>
</evidence>
<dbReference type="Pfam" id="PF17963">
    <property type="entry name" value="Big_9"/>
    <property type="match status" value="1"/>
</dbReference>
<dbReference type="GO" id="GO:0007229">
    <property type="term" value="P:integrin-mediated signaling pathway"/>
    <property type="evidence" value="ECO:0007669"/>
    <property type="project" value="UniProtKB-KW"/>
</dbReference>
<keyword evidence="7" id="KW-0325">Glycoprotein</keyword>
<dbReference type="PRINTS" id="PR00205">
    <property type="entry name" value="CADHERIN"/>
</dbReference>
<reference evidence="12" key="1">
    <citation type="journal article" date="2011" name="MBio">
        <title>Novel metabolic attributes of the genus Cyanothece, comprising a group of unicellular nitrogen-fixing Cyanobacteria.</title>
        <authorList>
            <person name="Bandyopadhyay A."/>
            <person name="Elvitigala T."/>
            <person name="Welsh E."/>
            <person name="Stockel J."/>
            <person name="Liberton M."/>
            <person name="Min H."/>
            <person name="Sherman L.A."/>
            <person name="Pakrasi H.B."/>
        </authorList>
    </citation>
    <scope>NUCLEOTIDE SEQUENCE [LARGE SCALE GENOMIC DNA]</scope>
    <source>
        <strain evidence="12">PCC 7822</strain>
        <plasmid evidence="12">Cy782202</plasmid>
    </source>
</reference>
<dbReference type="Gene3D" id="2.60.40.60">
    <property type="entry name" value="Cadherins"/>
    <property type="match status" value="3"/>
</dbReference>
<dbReference type="CDD" id="cd11304">
    <property type="entry name" value="Cadherin_repeat"/>
    <property type="match status" value="3"/>
</dbReference>
<evidence type="ECO:0000259" key="8">
    <source>
        <dbReference type="PROSITE" id="PS50234"/>
    </source>
</evidence>
<keyword evidence="11" id="KW-0401">Integrin</keyword>
<dbReference type="GO" id="GO:0005509">
    <property type="term" value="F:calcium ion binding"/>
    <property type="evidence" value="ECO:0007669"/>
    <property type="project" value="InterPro"/>
</dbReference>
<dbReference type="RefSeq" id="WP_013334788.1">
    <property type="nucleotide sequence ID" value="NC_014534.1"/>
</dbReference>
<accession>E0UM59</accession>
<dbReference type="InterPro" id="IPR002126">
    <property type="entry name" value="Cadherin-like_dom"/>
</dbReference>
<dbReference type="Pfam" id="PF00028">
    <property type="entry name" value="Cadherin"/>
    <property type="match status" value="1"/>
</dbReference>
<geneLocation type="plasmid" evidence="11 12">
    <name>Cy782202</name>
</geneLocation>
<dbReference type="NCBIfam" id="NF041519">
    <property type="entry name" value="bluetail"/>
    <property type="match status" value="1"/>
</dbReference>
<feature type="domain" description="VWFA" evidence="8">
    <location>
        <begin position="396"/>
        <end position="579"/>
    </location>
</feature>
<dbReference type="Pfam" id="PF00353">
    <property type="entry name" value="HemolysinCabind"/>
    <property type="match status" value="2"/>
</dbReference>
<evidence type="ECO:0000256" key="1">
    <source>
        <dbReference type="ARBA" id="ARBA00004167"/>
    </source>
</evidence>
<keyword evidence="6" id="KW-1133">Transmembrane helix</keyword>
<proteinExistence type="predicted"/>
<dbReference type="GO" id="GO:0007156">
    <property type="term" value="P:homophilic cell adhesion via plasma membrane adhesion molecules"/>
    <property type="evidence" value="ECO:0007669"/>
    <property type="project" value="InterPro"/>
</dbReference>
<dbReference type="InterPro" id="IPR011049">
    <property type="entry name" value="Serralysin-like_metalloprot_C"/>
</dbReference>
<dbReference type="SUPFAM" id="SSF53300">
    <property type="entry name" value="vWA-like"/>
    <property type="match status" value="1"/>
</dbReference>
<dbReference type="InterPro" id="IPR050174">
    <property type="entry name" value="Protocadherin/Cadherin-CA"/>
</dbReference>
<gene>
    <name evidence="11" type="ordered locus">Cyan7822_6236</name>
</gene>
<dbReference type="SMART" id="SM00327">
    <property type="entry name" value="VWA"/>
    <property type="match status" value="1"/>
</dbReference>
<dbReference type="Pfam" id="PF00094">
    <property type="entry name" value="VWD"/>
    <property type="match status" value="1"/>
</dbReference>
<dbReference type="EMBL" id="CP002200">
    <property type="protein sequence ID" value="ADN18039.1"/>
    <property type="molecule type" value="Genomic_DNA"/>
</dbReference>
<evidence type="ECO:0000259" key="9">
    <source>
        <dbReference type="PROSITE" id="PS50268"/>
    </source>
</evidence>
<keyword evidence="5" id="KW-0732">Signal</keyword>
<dbReference type="InterPro" id="IPR002035">
    <property type="entry name" value="VWF_A"/>
</dbReference>
<dbReference type="KEGG" id="cyj:Cyan7822_6236"/>
<dbReference type="Gene3D" id="3.40.50.410">
    <property type="entry name" value="von Willebrand factor, type A domain"/>
    <property type="match status" value="1"/>
</dbReference>
<dbReference type="PANTHER" id="PTHR24028">
    <property type="entry name" value="CADHERIN-87A"/>
    <property type="match status" value="1"/>
</dbReference>
<keyword evidence="4" id="KW-0812">Transmembrane</keyword>
<dbReference type="OrthoDB" id="418066at2"/>
<dbReference type="InterPro" id="IPR036465">
    <property type="entry name" value="vWFA_dom_sf"/>
</dbReference>
<feature type="domain" description="Cadherin" evidence="9">
    <location>
        <begin position="902"/>
        <end position="970"/>
    </location>
</feature>
<dbReference type="PROSITE" id="PS00330">
    <property type="entry name" value="HEMOLYSIN_CALCIUM"/>
    <property type="match status" value="4"/>
</dbReference>
<dbReference type="SUPFAM" id="SSF51120">
    <property type="entry name" value="beta-Roll"/>
    <property type="match status" value="2"/>
</dbReference>
<dbReference type="GO" id="GO:0005886">
    <property type="term" value="C:plasma membrane"/>
    <property type="evidence" value="ECO:0007669"/>
    <property type="project" value="TreeGrafter"/>
</dbReference>
<dbReference type="InterPro" id="IPR001343">
    <property type="entry name" value="Hemolysn_Ca-bd"/>
</dbReference>
<feature type="domain" description="Cadherin" evidence="9">
    <location>
        <begin position="791"/>
        <end position="898"/>
    </location>
</feature>
<evidence type="ECO:0000256" key="5">
    <source>
        <dbReference type="ARBA" id="ARBA00022729"/>
    </source>
</evidence>
<dbReference type="PROSITE" id="PS50234">
    <property type="entry name" value="VWFA"/>
    <property type="match status" value="1"/>
</dbReference>
<name>E0UM59_GLOV7</name>
<dbReference type="Proteomes" id="UP000008206">
    <property type="component" value="Plasmid Cy782202"/>
</dbReference>
<dbReference type="SMART" id="SM00216">
    <property type="entry name" value="VWD"/>
    <property type="match status" value="1"/>
</dbReference>
<feature type="domain" description="Cadherin" evidence="9">
    <location>
        <begin position="691"/>
        <end position="791"/>
    </location>
</feature>
<dbReference type="PRINTS" id="PR00313">
    <property type="entry name" value="CABNDNGRPT"/>
</dbReference>